<dbReference type="InterPro" id="IPR013785">
    <property type="entry name" value="Aldolase_TIM"/>
</dbReference>
<sequence length="608" mass="65790">MRVDIIGGGPAGLFLSILLRRDRPEDDVRVYERNEPDASAGWAVVFPEGSLTALSRAEPGVYEAIDRIGVNWTQVEIRCRGSRYLVEGNRFHGIGRDALLGILRERAAALGVEVRYGHRVTDPGAHAEADLVVGADGPHSVVRAAFEGEFRPRVELGSFWYGWFGVEAARPTFGYLFVDTEWGLFQGYVYPSGESWSSFIVYVSEETRRRSGLDRMEVEESLRFCERVFAAHLDGRPLMRRGPAWTRFRHLRCERWHTGNTVLIGDAAHTAHWSIGSGTRLAIEDAIALAERLRANPASVPDALPAYEKARRDRVERFQEAARLSERYFDNVGRYLDFEPIQFAYQLVARSWRITYGDIARRDPDFIRRFDAWFHSRATGTPTEVAPPPVFAPIEVGGLRLANRIVSATPTEGAGLVIGGPPAPGTATAAPVRSGRLAPDLASARESGYLLALLDLGSRRLTDLLVPPPPDDRTADPTAGAVPGLGAELAPDVASEVSALRAGWPDGLPVGVSLGLAPGCDSAAGIAEAVALARLLKRSNVDLVLLQAVGEPPPGAVTQVADAVRNESGLVVAVDDRLGTLAEADTAIAAGRADLCVLRFGSGEGKAR</sequence>
<dbReference type="SUPFAM" id="SSF51905">
    <property type="entry name" value="FAD/NAD(P)-binding domain"/>
    <property type="match status" value="1"/>
</dbReference>
<dbReference type="PANTHER" id="PTHR43476">
    <property type="entry name" value="3-(3-HYDROXY-PHENYL)PROPIONATE/3-HYDROXYCINNAMIC ACID HYDROXYLASE"/>
    <property type="match status" value="1"/>
</dbReference>
<dbReference type="Gene3D" id="3.20.20.70">
    <property type="entry name" value="Aldolase class I"/>
    <property type="match status" value="1"/>
</dbReference>
<dbReference type="Pfam" id="PF01494">
    <property type="entry name" value="FAD_binding_3"/>
    <property type="match status" value="1"/>
</dbReference>
<protein>
    <recommendedName>
        <fullName evidence="3">FAD-binding domain-containing protein</fullName>
    </recommendedName>
</protein>
<dbReference type="InterPro" id="IPR050631">
    <property type="entry name" value="PheA/TfdB_FAD_monoxygenase"/>
</dbReference>
<evidence type="ECO:0000256" key="1">
    <source>
        <dbReference type="ARBA" id="ARBA00023002"/>
    </source>
</evidence>
<dbReference type="Gene3D" id="3.50.50.60">
    <property type="entry name" value="FAD/NAD(P)-binding domain"/>
    <property type="match status" value="1"/>
</dbReference>
<dbReference type="EMBL" id="BAAAHQ010000042">
    <property type="protein sequence ID" value="GAA0948264.1"/>
    <property type="molecule type" value="Genomic_DNA"/>
</dbReference>
<comment type="caution">
    <text evidence="4">The sequence shown here is derived from an EMBL/GenBank/DDBJ whole genome shotgun (WGS) entry which is preliminary data.</text>
</comment>
<dbReference type="InterPro" id="IPR002938">
    <property type="entry name" value="FAD-bd"/>
</dbReference>
<evidence type="ECO:0000256" key="2">
    <source>
        <dbReference type="ARBA" id="ARBA00023027"/>
    </source>
</evidence>
<dbReference type="SUPFAM" id="SSF51395">
    <property type="entry name" value="FMN-linked oxidoreductases"/>
    <property type="match status" value="1"/>
</dbReference>
<proteinExistence type="predicted"/>
<keyword evidence="5" id="KW-1185">Reference proteome</keyword>
<dbReference type="InterPro" id="IPR036188">
    <property type="entry name" value="FAD/NAD-bd_sf"/>
</dbReference>
<keyword evidence="1" id="KW-0560">Oxidoreductase</keyword>
<gene>
    <name evidence="4" type="ORF">GCM10009560_65460</name>
</gene>
<evidence type="ECO:0000313" key="5">
    <source>
        <dbReference type="Proteomes" id="UP001501578"/>
    </source>
</evidence>
<name>A0ABP4BGF9_9ACTN</name>
<evidence type="ECO:0000313" key="4">
    <source>
        <dbReference type="EMBL" id="GAA0948264.1"/>
    </source>
</evidence>
<feature type="domain" description="FAD-binding" evidence="3">
    <location>
        <begin position="3"/>
        <end position="319"/>
    </location>
</feature>
<dbReference type="PRINTS" id="PR00420">
    <property type="entry name" value="RNGMNOXGNASE"/>
</dbReference>
<reference evidence="5" key="1">
    <citation type="journal article" date="2019" name="Int. J. Syst. Evol. Microbiol.">
        <title>The Global Catalogue of Microorganisms (GCM) 10K type strain sequencing project: providing services to taxonomists for standard genome sequencing and annotation.</title>
        <authorList>
            <consortium name="The Broad Institute Genomics Platform"/>
            <consortium name="The Broad Institute Genome Sequencing Center for Infectious Disease"/>
            <person name="Wu L."/>
            <person name="Ma J."/>
        </authorList>
    </citation>
    <scope>NUCLEOTIDE SEQUENCE [LARGE SCALE GENOMIC DNA]</scope>
    <source>
        <strain evidence="5">JCM 11136</strain>
    </source>
</reference>
<organism evidence="4 5">
    <name type="scientific">Nonomuraea longicatena</name>
    <dbReference type="NCBI Taxonomy" id="83682"/>
    <lineage>
        <taxon>Bacteria</taxon>
        <taxon>Bacillati</taxon>
        <taxon>Actinomycetota</taxon>
        <taxon>Actinomycetes</taxon>
        <taxon>Streptosporangiales</taxon>
        <taxon>Streptosporangiaceae</taxon>
        <taxon>Nonomuraea</taxon>
    </lineage>
</organism>
<dbReference type="Gene3D" id="3.30.9.20">
    <property type="match status" value="1"/>
</dbReference>
<dbReference type="RefSeq" id="WP_343954061.1">
    <property type="nucleotide sequence ID" value="NZ_BAAAHQ010000042.1"/>
</dbReference>
<dbReference type="PANTHER" id="PTHR43476:SF4">
    <property type="entry name" value="BLR0106 PROTEIN"/>
    <property type="match status" value="1"/>
</dbReference>
<keyword evidence="2" id="KW-0520">NAD</keyword>
<dbReference type="Proteomes" id="UP001501578">
    <property type="component" value="Unassembled WGS sequence"/>
</dbReference>
<accession>A0ABP4BGF9</accession>
<evidence type="ECO:0000259" key="3">
    <source>
        <dbReference type="Pfam" id="PF01494"/>
    </source>
</evidence>